<dbReference type="PROSITE" id="PS01209">
    <property type="entry name" value="LDLRA_1"/>
    <property type="match status" value="1"/>
</dbReference>
<evidence type="ECO:0000256" key="5">
    <source>
        <dbReference type="SAM" id="SignalP"/>
    </source>
</evidence>
<comment type="caution">
    <text evidence="2">Lacks conserved residue(s) required for the propagation of feature annotation.</text>
</comment>
<feature type="chain" id="PRO_5039896726" evidence="5">
    <location>
        <begin position="19"/>
        <end position="461"/>
    </location>
</feature>
<dbReference type="AlphaFoldDB" id="A0A9J7M131"/>
<dbReference type="SUPFAM" id="SSF57424">
    <property type="entry name" value="LDL receptor-like module"/>
    <property type="match status" value="1"/>
</dbReference>
<keyword evidence="4" id="KW-0472">Membrane</keyword>
<dbReference type="KEGG" id="bfo:118426738"/>
<dbReference type="SMART" id="SM00192">
    <property type="entry name" value="LDLa"/>
    <property type="match status" value="1"/>
</dbReference>
<feature type="region of interest" description="Disordered" evidence="3">
    <location>
        <begin position="99"/>
        <end position="171"/>
    </location>
</feature>
<dbReference type="InterPro" id="IPR023415">
    <property type="entry name" value="LDLR_class-A_CS"/>
</dbReference>
<keyword evidence="6" id="KW-1185">Reference proteome</keyword>
<sequence length="461" mass="49839">MRFLIMVCVCFYTLETGATRNPSTVVTKLSTTALTTRRFTTSETIMSTTAPGTTIPTTRAPFRTRHITTSETTMSTTAPGTTIPTTRAPFRTTHFTTSETTMSTTTPGTTIPTTRDPFRTTPFTTSETTMSTTAPGTTIPTTRDPFRTTPFTTSETTMSTTAPTTQDPFRTTHFTTSETTMSTTAPGTTIPTAASTVTPSTVSEDTVTTGYTATTATTLYATLLTNIVITSNKATEGKRSQQNPSSSTAPLNSGTKENGECLEDLYRCKGGAKCINYEQVCDGTPDCPGEDDEKLFCDKETTPVVPIAVGVAAVVVLCVIGGGAVFFLNKRRRSSQARGKDVDSPEHAAEEANRYNNVHDDPSTKPRDSHIYAAINLQDVDVTVRSKKPEGTNARHDRHHNTAGGFQAPRDSSYAIPEDLRGTIYENIPDAIPEESPYQALNPDTMENAQYINLSELTKTK</sequence>
<feature type="region of interest" description="Disordered" evidence="3">
    <location>
        <begin position="334"/>
        <end position="367"/>
    </location>
</feature>
<dbReference type="OrthoDB" id="9991628at2759"/>
<keyword evidence="5" id="KW-0732">Signal</keyword>
<accession>A0A9J7M131</accession>
<organism evidence="6 7">
    <name type="scientific">Branchiostoma floridae</name>
    <name type="common">Florida lancelet</name>
    <name type="synonym">Amphioxus</name>
    <dbReference type="NCBI Taxonomy" id="7739"/>
    <lineage>
        <taxon>Eukaryota</taxon>
        <taxon>Metazoa</taxon>
        <taxon>Chordata</taxon>
        <taxon>Cephalochordata</taxon>
        <taxon>Leptocardii</taxon>
        <taxon>Amphioxiformes</taxon>
        <taxon>Branchiostomatidae</taxon>
        <taxon>Branchiostoma</taxon>
    </lineage>
</organism>
<keyword evidence="1" id="KW-1015">Disulfide bond</keyword>
<dbReference type="InterPro" id="IPR002172">
    <property type="entry name" value="LDrepeatLR_classA_rpt"/>
</dbReference>
<keyword evidence="4" id="KW-0812">Transmembrane</keyword>
<evidence type="ECO:0000313" key="7">
    <source>
        <dbReference type="RefSeq" id="XP_035692184.1"/>
    </source>
</evidence>
<feature type="region of interest" description="Disordered" evidence="3">
    <location>
        <begin position="234"/>
        <end position="256"/>
    </location>
</feature>
<feature type="compositionally biased region" description="Basic and acidic residues" evidence="3">
    <location>
        <begin position="338"/>
        <end position="367"/>
    </location>
</feature>
<dbReference type="Proteomes" id="UP000001554">
    <property type="component" value="Chromosome 11"/>
</dbReference>
<gene>
    <name evidence="7" type="primary">LOC118426738</name>
</gene>
<dbReference type="OMA" id="MVCVCFY"/>
<feature type="transmembrane region" description="Helical" evidence="4">
    <location>
        <begin position="304"/>
        <end position="328"/>
    </location>
</feature>
<evidence type="ECO:0000256" key="3">
    <source>
        <dbReference type="SAM" id="MobiDB-lite"/>
    </source>
</evidence>
<evidence type="ECO:0000313" key="6">
    <source>
        <dbReference type="Proteomes" id="UP000001554"/>
    </source>
</evidence>
<dbReference type="Pfam" id="PF00057">
    <property type="entry name" value="Ldl_recept_a"/>
    <property type="match status" value="1"/>
</dbReference>
<evidence type="ECO:0000256" key="2">
    <source>
        <dbReference type="PROSITE-ProRule" id="PRU00124"/>
    </source>
</evidence>
<protein>
    <submittedName>
        <fullName evidence="7">Cell wall protein DAN4-like</fullName>
    </submittedName>
</protein>
<evidence type="ECO:0000256" key="1">
    <source>
        <dbReference type="ARBA" id="ARBA00023157"/>
    </source>
</evidence>
<reference evidence="6" key="1">
    <citation type="journal article" date="2020" name="Nat. Ecol. Evol.">
        <title>Deeply conserved synteny resolves early events in vertebrate evolution.</title>
        <authorList>
            <person name="Simakov O."/>
            <person name="Marletaz F."/>
            <person name="Yue J.X."/>
            <person name="O'Connell B."/>
            <person name="Jenkins J."/>
            <person name="Brandt A."/>
            <person name="Calef R."/>
            <person name="Tung C.H."/>
            <person name="Huang T.K."/>
            <person name="Schmutz J."/>
            <person name="Satoh N."/>
            <person name="Yu J.K."/>
            <person name="Putnam N.H."/>
            <person name="Green R.E."/>
            <person name="Rokhsar D.S."/>
        </authorList>
    </citation>
    <scope>NUCLEOTIDE SEQUENCE [LARGE SCALE GENOMIC DNA]</scope>
    <source>
        <strain evidence="6">S238N-H82</strain>
    </source>
</reference>
<evidence type="ECO:0000256" key="4">
    <source>
        <dbReference type="SAM" id="Phobius"/>
    </source>
</evidence>
<feature type="signal peptide" evidence="5">
    <location>
        <begin position="1"/>
        <end position="18"/>
    </location>
</feature>
<dbReference type="PROSITE" id="PS50068">
    <property type="entry name" value="LDLRA_2"/>
    <property type="match status" value="1"/>
</dbReference>
<name>A0A9J7M131_BRAFL</name>
<dbReference type="RefSeq" id="XP_035692184.1">
    <property type="nucleotide sequence ID" value="XM_035836291.1"/>
</dbReference>
<feature type="region of interest" description="Disordered" evidence="3">
    <location>
        <begin position="178"/>
        <end position="197"/>
    </location>
</feature>
<dbReference type="InterPro" id="IPR036055">
    <property type="entry name" value="LDL_receptor-like_sf"/>
</dbReference>
<dbReference type="CDD" id="cd00112">
    <property type="entry name" value="LDLa"/>
    <property type="match status" value="1"/>
</dbReference>
<keyword evidence="4" id="KW-1133">Transmembrane helix</keyword>
<reference evidence="7" key="2">
    <citation type="submission" date="2025-08" db="UniProtKB">
        <authorList>
            <consortium name="RefSeq"/>
        </authorList>
    </citation>
    <scope>IDENTIFICATION</scope>
    <source>
        <strain evidence="7">S238N-H82</strain>
        <tissue evidence="7">Testes</tissue>
    </source>
</reference>
<proteinExistence type="predicted"/>
<dbReference type="GeneID" id="118426738"/>
<feature type="region of interest" description="Disordered" evidence="3">
    <location>
        <begin position="389"/>
        <end position="413"/>
    </location>
</feature>
<dbReference type="Gene3D" id="4.10.400.10">
    <property type="entry name" value="Low-density Lipoprotein Receptor"/>
    <property type="match status" value="1"/>
</dbReference>